<dbReference type="Gene3D" id="2.60.120.200">
    <property type="match status" value="1"/>
</dbReference>
<evidence type="ECO:0008006" key="6">
    <source>
        <dbReference type="Google" id="ProtNLM"/>
    </source>
</evidence>
<dbReference type="EMBL" id="CAJOBO010001506">
    <property type="protein sequence ID" value="CAF4384759.1"/>
    <property type="molecule type" value="Genomic_DNA"/>
</dbReference>
<keyword evidence="1" id="KW-1133">Transmembrane helix</keyword>
<gene>
    <name evidence="3" type="ORF">HFQ381_LOCUS18989</name>
    <name evidence="4" type="ORF">QYT958_LOCUS14439</name>
</gene>
<dbReference type="Proteomes" id="UP000663851">
    <property type="component" value="Unassembled WGS sequence"/>
</dbReference>
<keyword evidence="1" id="KW-0812">Transmembrane</keyword>
<feature type="chain" id="PRO_5036237940" description="MAM domain-containing protein" evidence="2">
    <location>
        <begin position="21"/>
        <end position="414"/>
    </location>
</feature>
<sequence>MHLYSLSSFSILICLLYVQSQVLYECNFDNATLSENCFTTEVLLISNLAVLTNQPLDHPASDVTSALKPTNNGQVCQLPYKVGNYTWDMYFCYKGYCPTENGENSECAPGQYAAFQFRDNATESYQLKTELSNINVTSEQYLIYYYYISNIGQKSITIIKEVDGTNETIDFVTSSPFNGWIKREILFNATESGYKIYFDLQKTSPELALFHMALDEISIRQVNADDQHTTTDLSTAITTSAIDIASSSLLMSNTSMSMVPDISTSKNLEIFSEENVIMLYLLENDQHITDNPTAVTSLLIQTTTITLSTEATTTVFKVVDTTASSAAGSFGTTSVTIDAPTIANTTYVNGKNDILIIILVTVIPVVSIAIISIIISVILLYSTILRGRNLRRSYRKKRKHSLKNSIELNRISPI</sequence>
<evidence type="ECO:0000313" key="3">
    <source>
        <dbReference type="EMBL" id="CAF4384759.1"/>
    </source>
</evidence>
<evidence type="ECO:0000256" key="1">
    <source>
        <dbReference type="SAM" id="Phobius"/>
    </source>
</evidence>
<name>A0A821F7R7_9BILA</name>
<dbReference type="AlphaFoldDB" id="A0A821F7R7"/>
<evidence type="ECO:0000313" key="4">
    <source>
        <dbReference type="EMBL" id="CAF4645450.1"/>
    </source>
</evidence>
<dbReference type="Proteomes" id="UP000663848">
    <property type="component" value="Unassembled WGS sequence"/>
</dbReference>
<evidence type="ECO:0000313" key="5">
    <source>
        <dbReference type="Proteomes" id="UP000663848"/>
    </source>
</evidence>
<keyword evidence="2" id="KW-0732">Signal</keyword>
<comment type="caution">
    <text evidence="4">The sequence shown here is derived from an EMBL/GenBank/DDBJ whole genome shotgun (WGS) entry which is preliminary data.</text>
</comment>
<proteinExistence type="predicted"/>
<accession>A0A821F7R7</accession>
<organism evidence="4 5">
    <name type="scientific">Rotaria socialis</name>
    <dbReference type="NCBI Taxonomy" id="392032"/>
    <lineage>
        <taxon>Eukaryota</taxon>
        <taxon>Metazoa</taxon>
        <taxon>Spiralia</taxon>
        <taxon>Gnathifera</taxon>
        <taxon>Rotifera</taxon>
        <taxon>Eurotatoria</taxon>
        <taxon>Bdelloidea</taxon>
        <taxon>Philodinida</taxon>
        <taxon>Philodinidae</taxon>
        <taxon>Rotaria</taxon>
    </lineage>
</organism>
<protein>
    <recommendedName>
        <fullName evidence="6">MAM domain-containing protein</fullName>
    </recommendedName>
</protein>
<reference evidence="4" key="1">
    <citation type="submission" date="2021-02" db="EMBL/GenBank/DDBJ databases">
        <authorList>
            <person name="Nowell W R."/>
        </authorList>
    </citation>
    <scope>NUCLEOTIDE SEQUENCE</scope>
</reference>
<keyword evidence="1" id="KW-0472">Membrane</keyword>
<feature type="signal peptide" evidence="2">
    <location>
        <begin position="1"/>
        <end position="20"/>
    </location>
</feature>
<feature type="transmembrane region" description="Helical" evidence="1">
    <location>
        <begin position="354"/>
        <end position="382"/>
    </location>
</feature>
<dbReference type="EMBL" id="CAJOBR010001928">
    <property type="protein sequence ID" value="CAF4645450.1"/>
    <property type="molecule type" value="Genomic_DNA"/>
</dbReference>
<evidence type="ECO:0000256" key="2">
    <source>
        <dbReference type="SAM" id="SignalP"/>
    </source>
</evidence>